<evidence type="ECO:0000259" key="1">
    <source>
        <dbReference type="Pfam" id="PF08241"/>
    </source>
</evidence>
<dbReference type="CDD" id="cd02440">
    <property type="entry name" value="AdoMet_MTases"/>
    <property type="match status" value="1"/>
</dbReference>
<feature type="domain" description="Methyltransferase type 11" evidence="1">
    <location>
        <begin position="33"/>
        <end position="117"/>
    </location>
</feature>
<dbReference type="GO" id="GO:0008757">
    <property type="term" value="F:S-adenosylmethionine-dependent methyltransferase activity"/>
    <property type="evidence" value="ECO:0007669"/>
    <property type="project" value="InterPro"/>
</dbReference>
<dbReference type="PANTHER" id="PTHR43591">
    <property type="entry name" value="METHYLTRANSFERASE"/>
    <property type="match status" value="1"/>
</dbReference>
<keyword evidence="2" id="KW-0489">Methyltransferase</keyword>
<keyword evidence="2" id="KW-0808">Transferase</keyword>
<gene>
    <name evidence="2" type="ORF">HNQ59_002492</name>
</gene>
<dbReference type="SUPFAM" id="SSF53335">
    <property type="entry name" value="S-adenosyl-L-methionine-dependent methyltransferases"/>
    <property type="match status" value="1"/>
</dbReference>
<dbReference type="RefSeq" id="WP_184039613.1">
    <property type="nucleotide sequence ID" value="NZ_JACHHY010000014.1"/>
</dbReference>
<dbReference type="EMBL" id="JACHHY010000014">
    <property type="protein sequence ID" value="MBB5019194.1"/>
    <property type="molecule type" value="Genomic_DNA"/>
</dbReference>
<proteinExistence type="predicted"/>
<comment type="caution">
    <text evidence="2">The sequence shown here is derived from an EMBL/GenBank/DDBJ whole genome shotgun (WGS) entry which is preliminary data.</text>
</comment>
<name>A0A840MJ16_9PROT</name>
<keyword evidence="3" id="KW-1185">Reference proteome</keyword>
<accession>A0A840MJ16</accession>
<sequence>MAPSIDPQPAPPSILLPLISHLPRHRDGQISVLDIGCGTGRYTTALAKRGFPVIGVDHSAAMLHAAYRHSPKLPWLRADVHALPLDDQSVDVTVSTLSSHYWRQHPVAYRELRRVTRERLVEFTSCREYVGQFWLGRYFPQAMQRTVERFPTLAQIRDTLRQAGFSRLDIHPWFVPRPAQIATPISGFLYSAKFQPARYLEDDFREAIGTFVNDITALELSQGLAALCKDLDDGSLMAQIESLPADQPDYLFLVAE</sequence>
<reference evidence="2 3" key="1">
    <citation type="submission" date="2020-08" db="EMBL/GenBank/DDBJ databases">
        <title>Genomic Encyclopedia of Type Strains, Phase IV (KMG-IV): sequencing the most valuable type-strain genomes for metagenomic binning, comparative biology and taxonomic classification.</title>
        <authorList>
            <person name="Goeker M."/>
        </authorList>
    </citation>
    <scope>NUCLEOTIDE SEQUENCE [LARGE SCALE GENOMIC DNA]</scope>
    <source>
        <strain evidence="2 3">DSM 27165</strain>
    </source>
</reference>
<dbReference type="Gene3D" id="3.40.50.150">
    <property type="entry name" value="Vaccinia Virus protein VP39"/>
    <property type="match status" value="1"/>
</dbReference>
<protein>
    <submittedName>
        <fullName evidence="2">Ubiquinone/menaquinone biosynthesis C-methylase UbiE</fullName>
    </submittedName>
</protein>
<evidence type="ECO:0000313" key="2">
    <source>
        <dbReference type="EMBL" id="MBB5019194.1"/>
    </source>
</evidence>
<keyword evidence="2" id="KW-0830">Ubiquinone</keyword>
<dbReference type="Proteomes" id="UP000575898">
    <property type="component" value="Unassembled WGS sequence"/>
</dbReference>
<evidence type="ECO:0000313" key="3">
    <source>
        <dbReference type="Proteomes" id="UP000575898"/>
    </source>
</evidence>
<dbReference type="InterPro" id="IPR013216">
    <property type="entry name" value="Methyltransf_11"/>
</dbReference>
<organism evidence="2 3">
    <name type="scientific">Chitinivorax tropicus</name>
    <dbReference type="NCBI Taxonomy" id="714531"/>
    <lineage>
        <taxon>Bacteria</taxon>
        <taxon>Pseudomonadati</taxon>
        <taxon>Pseudomonadota</taxon>
        <taxon>Betaproteobacteria</taxon>
        <taxon>Chitinivorax</taxon>
    </lineage>
</organism>
<dbReference type="GO" id="GO:0032259">
    <property type="term" value="P:methylation"/>
    <property type="evidence" value="ECO:0007669"/>
    <property type="project" value="UniProtKB-KW"/>
</dbReference>
<dbReference type="Pfam" id="PF08241">
    <property type="entry name" value="Methyltransf_11"/>
    <property type="match status" value="1"/>
</dbReference>
<dbReference type="InterPro" id="IPR029063">
    <property type="entry name" value="SAM-dependent_MTases_sf"/>
</dbReference>
<dbReference type="AlphaFoldDB" id="A0A840MJ16"/>